<evidence type="ECO:0000313" key="1">
    <source>
        <dbReference type="EMBL" id="MFC7671348.1"/>
    </source>
</evidence>
<name>A0ABW2UCS4_9BACT</name>
<dbReference type="RefSeq" id="WP_380207418.1">
    <property type="nucleotide sequence ID" value="NZ_JBHTEK010000007.1"/>
</dbReference>
<evidence type="ECO:0000313" key="2">
    <source>
        <dbReference type="Proteomes" id="UP001596513"/>
    </source>
</evidence>
<accession>A0ABW2UCS4</accession>
<sequence>MLGATLVGAKVHFDEQDRVNGQAVRQISRRYQATNGFLTAGIGARYALGRHLESVVDWTYNRNVRFASSMTNRYTTGNRYGLTPAVSVGLRYRFTGHPKPAAF</sequence>
<keyword evidence="2" id="KW-1185">Reference proteome</keyword>
<gene>
    <name evidence="1" type="ORF">ACFQT0_31035</name>
</gene>
<comment type="caution">
    <text evidence="1">The sequence shown here is derived from an EMBL/GenBank/DDBJ whole genome shotgun (WGS) entry which is preliminary data.</text>
</comment>
<dbReference type="EMBL" id="JBHTEK010000007">
    <property type="protein sequence ID" value="MFC7671348.1"/>
    <property type="molecule type" value="Genomic_DNA"/>
</dbReference>
<proteinExistence type="predicted"/>
<dbReference type="Proteomes" id="UP001596513">
    <property type="component" value="Unassembled WGS sequence"/>
</dbReference>
<dbReference type="Gene3D" id="2.40.160.20">
    <property type="match status" value="1"/>
</dbReference>
<reference evidence="2" key="1">
    <citation type="journal article" date="2019" name="Int. J. Syst. Evol. Microbiol.">
        <title>The Global Catalogue of Microorganisms (GCM) 10K type strain sequencing project: providing services to taxonomists for standard genome sequencing and annotation.</title>
        <authorList>
            <consortium name="The Broad Institute Genomics Platform"/>
            <consortium name="The Broad Institute Genome Sequencing Center for Infectious Disease"/>
            <person name="Wu L."/>
            <person name="Ma J."/>
        </authorList>
    </citation>
    <scope>NUCLEOTIDE SEQUENCE [LARGE SCALE GENOMIC DNA]</scope>
    <source>
        <strain evidence="2">JCM 19635</strain>
    </source>
</reference>
<evidence type="ECO:0008006" key="3">
    <source>
        <dbReference type="Google" id="ProtNLM"/>
    </source>
</evidence>
<organism evidence="1 2">
    <name type="scientific">Hymenobacter humi</name>
    <dbReference type="NCBI Taxonomy" id="1411620"/>
    <lineage>
        <taxon>Bacteria</taxon>
        <taxon>Pseudomonadati</taxon>
        <taxon>Bacteroidota</taxon>
        <taxon>Cytophagia</taxon>
        <taxon>Cytophagales</taxon>
        <taxon>Hymenobacteraceae</taxon>
        <taxon>Hymenobacter</taxon>
    </lineage>
</organism>
<protein>
    <recommendedName>
        <fullName evidence="3">Outer membrane protein beta-barrel domain-containing protein</fullName>
    </recommendedName>
</protein>